<evidence type="ECO:0000313" key="6">
    <source>
        <dbReference type="EMBL" id="CDK25369.1"/>
    </source>
</evidence>
<dbReference type="InterPro" id="IPR036870">
    <property type="entry name" value="Ribosomal_bS18_sf"/>
</dbReference>
<evidence type="ECO:0000256" key="5">
    <source>
        <dbReference type="RuleBase" id="RU003910"/>
    </source>
</evidence>
<dbReference type="PRINTS" id="PR00974">
    <property type="entry name" value="RIBOSOMALS18"/>
</dbReference>
<keyword evidence="3 5" id="KW-0687">Ribonucleoprotein</keyword>
<dbReference type="GO" id="GO:0070181">
    <property type="term" value="F:small ribosomal subunit rRNA binding"/>
    <property type="evidence" value="ECO:0007669"/>
    <property type="project" value="TreeGrafter"/>
</dbReference>
<evidence type="ECO:0000256" key="3">
    <source>
        <dbReference type="ARBA" id="ARBA00023274"/>
    </source>
</evidence>
<dbReference type="GO" id="GO:0003735">
    <property type="term" value="F:structural constituent of ribosome"/>
    <property type="evidence" value="ECO:0007669"/>
    <property type="project" value="InterPro"/>
</dbReference>
<keyword evidence="2 5" id="KW-0689">Ribosomal protein</keyword>
<keyword evidence="7" id="KW-1185">Reference proteome</keyword>
<dbReference type="NCBIfam" id="TIGR00165">
    <property type="entry name" value="S18"/>
    <property type="match status" value="1"/>
</dbReference>
<reference evidence="6" key="1">
    <citation type="submission" date="2013-12" db="EMBL/GenBank/DDBJ databases">
        <authorList>
            <person name="Genoscope - CEA"/>
        </authorList>
    </citation>
    <scope>NUCLEOTIDE SEQUENCE</scope>
    <source>
        <strain evidence="6">CBS 1993</strain>
    </source>
</reference>
<dbReference type="GO" id="GO:0032543">
    <property type="term" value="P:mitochondrial translation"/>
    <property type="evidence" value="ECO:0007669"/>
    <property type="project" value="TreeGrafter"/>
</dbReference>
<dbReference type="STRING" id="1382522.W6MGR5"/>
<accession>W6MGR5</accession>
<dbReference type="InterPro" id="IPR001648">
    <property type="entry name" value="Ribosomal_bS18"/>
</dbReference>
<evidence type="ECO:0000256" key="4">
    <source>
        <dbReference type="ARBA" id="ARBA00035264"/>
    </source>
</evidence>
<evidence type="ECO:0000256" key="1">
    <source>
        <dbReference type="ARBA" id="ARBA00005589"/>
    </source>
</evidence>
<dbReference type="PANTHER" id="PTHR13479">
    <property type="entry name" value="30S RIBOSOMAL PROTEIN S18"/>
    <property type="match status" value="1"/>
</dbReference>
<dbReference type="PANTHER" id="PTHR13479:SF40">
    <property type="entry name" value="SMALL RIBOSOMAL SUBUNIT PROTEIN BS18M"/>
    <property type="match status" value="1"/>
</dbReference>
<dbReference type="OrthoDB" id="21463at2759"/>
<dbReference type="AlphaFoldDB" id="W6MGR5"/>
<evidence type="ECO:0000256" key="2">
    <source>
        <dbReference type="ARBA" id="ARBA00022980"/>
    </source>
</evidence>
<evidence type="ECO:0000313" key="7">
    <source>
        <dbReference type="Proteomes" id="UP000019384"/>
    </source>
</evidence>
<organism evidence="6 7">
    <name type="scientific">Kuraishia capsulata CBS 1993</name>
    <dbReference type="NCBI Taxonomy" id="1382522"/>
    <lineage>
        <taxon>Eukaryota</taxon>
        <taxon>Fungi</taxon>
        <taxon>Dikarya</taxon>
        <taxon>Ascomycota</taxon>
        <taxon>Saccharomycotina</taxon>
        <taxon>Pichiomycetes</taxon>
        <taxon>Pichiales</taxon>
        <taxon>Pichiaceae</taxon>
        <taxon>Kuraishia</taxon>
    </lineage>
</organism>
<reference evidence="6" key="2">
    <citation type="submission" date="2014-02" db="EMBL/GenBank/DDBJ databases">
        <title>Complete DNA sequence of /Kuraishia capsulata/ illustrates novel genomic features among budding yeasts (/Saccharomycotina/).</title>
        <authorList>
            <person name="Morales L."/>
            <person name="Noel B."/>
            <person name="Porcel B."/>
            <person name="Marcet-Houben M."/>
            <person name="Hullo M-F."/>
            <person name="Sacerdot C."/>
            <person name="Tekaia F."/>
            <person name="Leh-Louis V."/>
            <person name="Despons L."/>
            <person name="Khanna V."/>
            <person name="Aury J-M."/>
            <person name="Barbe V."/>
            <person name="Couloux A."/>
            <person name="Labadie K."/>
            <person name="Pelletier E."/>
            <person name="Souciet J-L."/>
            <person name="Boekhout T."/>
            <person name="Gabaldon T."/>
            <person name="Wincker P."/>
            <person name="Dujon B."/>
        </authorList>
    </citation>
    <scope>NUCLEOTIDE SEQUENCE</scope>
    <source>
        <strain evidence="6">CBS 1993</strain>
    </source>
</reference>
<protein>
    <recommendedName>
        <fullName evidence="4">Small ribosomal subunit protein bS18m</fullName>
    </recommendedName>
</protein>
<dbReference type="Proteomes" id="UP000019384">
    <property type="component" value="Unassembled WGS sequence"/>
</dbReference>
<dbReference type="RefSeq" id="XP_022457381.1">
    <property type="nucleotide sequence ID" value="XM_022603506.1"/>
</dbReference>
<dbReference type="GO" id="GO:0005763">
    <property type="term" value="C:mitochondrial small ribosomal subunit"/>
    <property type="evidence" value="ECO:0007669"/>
    <property type="project" value="TreeGrafter"/>
</dbReference>
<dbReference type="Gene3D" id="4.10.640.10">
    <property type="entry name" value="Ribosomal protein S18"/>
    <property type="match status" value="1"/>
</dbReference>
<dbReference type="HOGENOM" id="CLU_082177_2_0_1"/>
<dbReference type="EMBL" id="HG793126">
    <property type="protein sequence ID" value="CDK25369.1"/>
    <property type="molecule type" value="Genomic_DNA"/>
</dbReference>
<sequence length="162" mass="18678">MFTRRFFSVLTPLREQTRVWGERNAISPLKRSIKVLETEAAPQKIVIDQNFVQKFNDLKTYDPFDFSIAGIKLQKYKKSQEFEKRRQVSGFNSKNVNPLDFYCLPSTLSNFLRPNGDIQPRSESGLSAKKQRALSKAVKRARKLGFLSPVARDGSRLLKHLD</sequence>
<dbReference type="SUPFAM" id="SSF46911">
    <property type="entry name" value="Ribosomal protein S18"/>
    <property type="match status" value="1"/>
</dbReference>
<dbReference type="Pfam" id="PF01084">
    <property type="entry name" value="Ribosomal_S18"/>
    <property type="match status" value="1"/>
</dbReference>
<proteinExistence type="inferred from homology"/>
<gene>
    <name evidence="6" type="ORF">KUCA_T00001338001</name>
</gene>
<name>W6MGR5_9ASCO</name>
<dbReference type="GeneID" id="34518769"/>
<comment type="similarity">
    <text evidence="1 5">Belongs to the bacterial ribosomal protein bS18 family.</text>
</comment>